<sequence>MSSKCENNSPFGTFLQPNLHKIASSSNCVIHFLYHNLNFDSHNLHKFSLLPPHPFTVTQIPQKLTWPDDYTSLLLATKRPRRFQNYSRHAKFCHFMIFYSNPVPSRDTLGLWLRLLVLQYFDNVEKRGTPGYHRQGICEADNFYALHITRWGENKAKNGRIYTDCCLGVDHRSYLVPNFGQLVLNDNREGSVTLCLHSPRMMLPIAQNWKCYTNFENNTFSSFLLIQAQTHFRFDINLPETSIREIANGIARLSLISNVEKYIVLHLLARAVGVNISTTCLQKDDLGCNFSTISFNEFPSNWAIYVWKSTPVVVETRNLHFLTCYSHSKVSFLTYTTPFDGYVWIAMAVSILSVSVTAKCFVSLGKYVKRDEGKMKKSKMWTTLGDVTFRVTGMLFDQIDAFSGKIANYSELRILLACWAMVTTVLISSYKGLVILGLNAPPPVQYLEEFKSSCFSILSAPIQRPFADYLNIQSYSFYESLNLGRMIDFYGQSTLPLVAELIDPSQRPFPARLKPYLDNKIGTSIISMNEIYSGIEEELLSCGKSVFAGSKEDGKRITPT</sequence>
<gene>
    <name evidence="2" type="ORF">Fcan01_20990</name>
</gene>
<reference evidence="2 3" key="1">
    <citation type="submission" date="2015-12" db="EMBL/GenBank/DDBJ databases">
        <title>The genome of Folsomia candida.</title>
        <authorList>
            <person name="Faddeeva A."/>
            <person name="Derks M.F."/>
            <person name="Anvar Y."/>
            <person name="Smit S."/>
            <person name="Van Straalen N."/>
            <person name="Roelofs D."/>
        </authorList>
    </citation>
    <scope>NUCLEOTIDE SEQUENCE [LARGE SCALE GENOMIC DNA]</scope>
    <source>
        <strain evidence="2 3">VU population</strain>
        <tissue evidence="2">Whole body</tissue>
    </source>
</reference>
<keyword evidence="1" id="KW-0472">Membrane</keyword>
<name>A0A226DGK7_FOLCA</name>
<keyword evidence="3" id="KW-1185">Reference proteome</keyword>
<dbReference type="AlphaFoldDB" id="A0A226DGK7"/>
<feature type="transmembrane region" description="Helical" evidence="1">
    <location>
        <begin position="414"/>
        <end position="438"/>
    </location>
</feature>
<evidence type="ECO:0000313" key="2">
    <source>
        <dbReference type="EMBL" id="OXA44363.1"/>
    </source>
</evidence>
<organism evidence="2 3">
    <name type="scientific">Folsomia candida</name>
    <name type="common">Springtail</name>
    <dbReference type="NCBI Taxonomy" id="158441"/>
    <lineage>
        <taxon>Eukaryota</taxon>
        <taxon>Metazoa</taxon>
        <taxon>Ecdysozoa</taxon>
        <taxon>Arthropoda</taxon>
        <taxon>Hexapoda</taxon>
        <taxon>Collembola</taxon>
        <taxon>Entomobryomorpha</taxon>
        <taxon>Isotomoidea</taxon>
        <taxon>Isotomidae</taxon>
        <taxon>Proisotominae</taxon>
        <taxon>Folsomia</taxon>
    </lineage>
</organism>
<dbReference type="Proteomes" id="UP000198287">
    <property type="component" value="Unassembled WGS sequence"/>
</dbReference>
<dbReference type="Gene3D" id="1.10.287.70">
    <property type="match status" value="1"/>
</dbReference>
<comment type="caution">
    <text evidence="2">The sequence shown here is derived from an EMBL/GenBank/DDBJ whole genome shotgun (WGS) entry which is preliminary data.</text>
</comment>
<evidence type="ECO:0000313" key="3">
    <source>
        <dbReference type="Proteomes" id="UP000198287"/>
    </source>
</evidence>
<evidence type="ECO:0008006" key="4">
    <source>
        <dbReference type="Google" id="ProtNLM"/>
    </source>
</evidence>
<protein>
    <recommendedName>
        <fullName evidence="4">Ionotropic glutamate receptor C-terminal domain-containing protein</fullName>
    </recommendedName>
</protein>
<keyword evidence="1" id="KW-1133">Transmembrane helix</keyword>
<feature type="transmembrane region" description="Helical" evidence="1">
    <location>
        <begin position="342"/>
        <end position="368"/>
    </location>
</feature>
<dbReference type="EMBL" id="LNIX01000019">
    <property type="protein sequence ID" value="OXA44363.1"/>
    <property type="molecule type" value="Genomic_DNA"/>
</dbReference>
<evidence type="ECO:0000256" key="1">
    <source>
        <dbReference type="SAM" id="Phobius"/>
    </source>
</evidence>
<keyword evidence="1" id="KW-0812">Transmembrane</keyword>
<accession>A0A226DGK7</accession>
<proteinExistence type="predicted"/>